<keyword evidence="3" id="KW-1185">Reference proteome</keyword>
<comment type="caution">
    <text evidence="2">The sequence shown here is derived from an EMBL/GenBank/DDBJ whole genome shotgun (WGS) entry which is preliminary data.</text>
</comment>
<protein>
    <submittedName>
        <fullName evidence="2">Uncharacterized protein</fullName>
    </submittedName>
</protein>
<dbReference type="EMBL" id="JAKWBI020000488">
    <property type="protein sequence ID" value="KAJ2894513.1"/>
    <property type="molecule type" value="Genomic_DNA"/>
</dbReference>
<proteinExistence type="predicted"/>
<evidence type="ECO:0000313" key="2">
    <source>
        <dbReference type="EMBL" id="KAJ2894513.1"/>
    </source>
</evidence>
<dbReference type="Proteomes" id="UP001201980">
    <property type="component" value="Unassembled WGS sequence"/>
</dbReference>
<organism evidence="2 3">
    <name type="scientific">Zalerion maritima</name>
    <dbReference type="NCBI Taxonomy" id="339359"/>
    <lineage>
        <taxon>Eukaryota</taxon>
        <taxon>Fungi</taxon>
        <taxon>Dikarya</taxon>
        <taxon>Ascomycota</taxon>
        <taxon>Pezizomycotina</taxon>
        <taxon>Sordariomycetes</taxon>
        <taxon>Lulworthiomycetidae</taxon>
        <taxon>Lulworthiales</taxon>
        <taxon>Lulworthiaceae</taxon>
        <taxon>Zalerion</taxon>
    </lineage>
</organism>
<gene>
    <name evidence="2" type="ORF">MKZ38_007463</name>
</gene>
<feature type="compositionally biased region" description="Polar residues" evidence="1">
    <location>
        <begin position="196"/>
        <end position="214"/>
    </location>
</feature>
<evidence type="ECO:0000256" key="1">
    <source>
        <dbReference type="SAM" id="MobiDB-lite"/>
    </source>
</evidence>
<name>A0AAD5RHW9_9PEZI</name>
<accession>A0AAD5RHW9</accession>
<evidence type="ECO:0000313" key="3">
    <source>
        <dbReference type="Proteomes" id="UP001201980"/>
    </source>
</evidence>
<sequence>MDTNPNARSPDAVVDEDGQKIPLYRIAADLPLQQPTPIPIPAKRPSVLRMEIMVNKVEADPTIRPPWAVIPTTPAPLLPRQLRQTASGERISLVQAQRREQAQANISAQAQYRPGPGHQAQPQIQVESQFQSQPQFDPRLPQPQQREQYQDLPGHRQAQPQPDGPPKPDSPLQSRLSPAKTTPEPAIHTMPGSWVDSDQPSARTESPRANNSFLSRFGPDTSEASAHMRQLRELEEGKHSGNPTPTDVGVRGRQQKHQNEIQSQTHGAQHLAPVYGYSLPDPQMDPSHVWRN</sequence>
<dbReference type="AlphaFoldDB" id="A0AAD5RHW9"/>
<feature type="compositionally biased region" description="Basic and acidic residues" evidence="1">
    <location>
        <begin position="230"/>
        <end position="239"/>
    </location>
</feature>
<feature type="region of interest" description="Disordered" evidence="1">
    <location>
        <begin position="111"/>
        <end position="292"/>
    </location>
</feature>
<reference evidence="2" key="1">
    <citation type="submission" date="2022-07" db="EMBL/GenBank/DDBJ databases">
        <title>Draft genome sequence of Zalerion maritima ATCC 34329, a (micro)plastics degrading marine fungus.</title>
        <authorList>
            <person name="Paco A."/>
            <person name="Goncalves M.F.M."/>
            <person name="Rocha-Santos T.A.P."/>
            <person name="Alves A."/>
        </authorList>
    </citation>
    <scope>NUCLEOTIDE SEQUENCE</scope>
    <source>
        <strain evidence="2">ATCC 34329</strain>
    </source>
</reference>
<feature type="compositionally biased region" description="Polar residues" evidence="1">
    <location>
        <begin position="120"/>
        <end position="135"/>
    </location>
</feature>